<evidence type="ECO:0000256" key="5">
    <source>
        <dbReference type="ARBA" id="ARBA00023136"/>
    </source>
</evidence>
<evidence type="ECO:0000256" key="8">
    <source>
        <dbReference type="SAM" id="SignalP"/>
    </source>
</evidence>
<feature type="chain" id="PRO_5046990263" evidence="8">
    <location>
        <begin position="21"/>
        <end position="995"/>
    </location>
</feature>
<dbReference type="InterPro" id="IPR012910">
    <property type="entry name" value="Plug_dom"/>
</dbReference>
<dbReference type="InterPro" id="IPR039426">
    <property type="entry name" value="TonB-dep_rcpt-like"/>
</dbReference>
<evidence type="ECO:0000259" key="9">
    <source>
        <dbReference type="Pfam" id="PF07715"/>
    </source>
</evidence>
<proteinExistence type="inferred from homology"/>
<name>A0ABW2DJK0_9BACT</name>
<evidence type="ECO:0000313" key="10">
    <source>
        <dbReference type="EMBL" id="MFC6997198.1"/>
    </source>
</evidence>
<dbReference type="InterPro" id="IPR023997">
    <property type="entry name" value="TonB-dep_OMP_SusC/RagA_CS"/>
</dbReference>
<gene>
    <name evidence="10" type="ORF">ACFQHR_06150</name>
</gene>
<keyword evidence="2 7" id="KW-0813">Transport</keyword>
<dbReference type="EMBL" id="JBHSYQ010000003">
    <property type="protein sequence ID" value="MFC6997198.1"/>
    <property type="molecule type" value="Genomic_DNA"/>
</dbReference>
<sequence>MKRPLLLLLINLLLLPSLYAQETLTVSGKVTGGTTSEPLIGASVQVKGATTGTQTDVNGQYSLSNVPANGTLVISYIGYLSQEIAVNGRNLLNIQLQSDAQTLEQVVVIGYGTQEKRDVTGSIVSLKAEEFEDVPVPNALNAIQGKAAGVLITNNGSPGSAPSIRIRGVGSINGLEPLYVVDGIFTNNIDFLNPNDIASMEILKDASSLAIFGLQGANGVVIITTKRAKEGQTNINFNSYAGVQRVGQKIKLANGPQFRQLYNEQLSNLGQSPFDFDFNGYTADTDWQDQILRENAFISNNSISITSGTERNSASFSLSYFNQEGLVKYDSYKRYTAHLRDEFKVNEHVKVGGDISLFRWDRTPATGNILGSLWAAPVYNPYHETGVFNSGPSFQRAQVANPVAFMEINKGTVISNGYRLLGSAFAEVKFLKNFTWRSTFYTDLGFNQERGYTPIYSIGFGDQRAQFNNISGVRQNKSTFTSWQQDHTLTYNRNFDKHDVTVLLGATAQYRGDDHLNGSVQGITAPIPNNPDLWFLGISNDLETQRNGGGGSEEALASAFFRINYSFADKYLLNVSLRRDGTSRFGPDNQFDNFPAIGLGWVITEESFMQNQNFIDFLKLKASWGRQGNQSIGNRYVTYPTLNTGVSAVFGDRVYPAAVPAYVPNPGIRWEVIEGFDAGIELNHFNNRLTIETDYYNRKSSDILTLVPSLGTVGIDRTFLNAGDILNRGFEFTATWRDNISEFGYSVSANLTTIHNEVLSIGDTGYELIEANSRTSAGNPVGSFYGYVHDGIFQTPEEVSNSLQAATAKPGDIRFKDVNGDGVFNDKDRTYLGSPTPDLTYGASINLTYKGFELGIDVQGVAGNYIYNNRIAQNFSILNYEARRLDRWTGPGTSNFEPILDNTRAQNFLPSNYFLEKGDYFRIRNLTLGYSLGADLLAKLRMKGAKIYVNAQNLKTFTNATGYSPEVGGGTLSFGVDNGTYPVPTIFTGGVNINF</sequence>
<dbReference type="Gene3D" id="2.60.40.1120">
    <property type="entry name" value="Carboxypeptidase-like, regulatory domain"/>
    <property type="match status" value="1"/>
</dbReference>
<dbReference type="InterPro" id="IPR023996">
    <property type="entry name" value="TonB-dep_OMP_SusC/RagA"/>
</dbReference>
<evidence type="ECO:0000256" key="2">
    <source>
        <dbReference type="ARBA" id="ARBA00022448"/>
    </source>
</evidence>
<organism evidence="10 11">
    <name type="scientific">Rufibacter roseus</name>
    <dbReference type="NCBI Taxonomy" id="1567108"/>
    <lineage>
        <taxon>Bacteria</taxon>
        <taxon>Pseudomonadati</taxon>
        <taxon>Bacteroidota</taxon>
        <taxon>Cytophagia</taxon>
        <taxon>Cytophagales</taxon>
        <taxon>Hymenobacteraceae</taxon>
        <taxon>Rufibacter</taxon>
    </lineage>
</organism>
<evidence type="ECO:0000256" key="1">
    <source>
        <dbReference type="ARBA" id="ARBA00004571"/>
    </source>
</evidence>
<dbReference type="NCBIfam" id="TIGR04056">
    <property type="entry name" value="OMP_RagA_SusC"/>
    <property type="match status" value="1"/>
</dbReference>
<dbReference type="SUPFAM" id="SSF56935">
    <property type="entry name" value="Porins"/>
    <property type="match status" value="1"/>
</dbReference>
<feature type="signal peptide" evidence="8">
    <location>
        <begin position="1"/>
        <end position="20"/>
    </location>
</feature>
<accession>A0ABW2DJK0</accession>
<dbReference type="InterPro" id="IPR008969">
    <property type="entry name" value="CarboxyPept-like_regulatory"/>
</dbReference>
<dbReference type="Gene3D" id="2.40.170.20">
    <property type="entry name" value="TonB-dependent receptor, beta-barrel domain"/>
    <property type="match status" value="1"/>
</dbReference>
<dbReference type="Gene3D" id="2.170.130.10">
    <property type="entry name" value="TonB-dependent receptor, plug domain"/>
    <property type="match status" value="1"/>
</dbReference>
<reference evidence="11" key="1">
    <citation type="journal article" date="2019" name="Int. J. Syst. Evol. Microbiol.">
        <title>The Global Catalogue of Microorganisms (GCM) 10K type strain sequencing project: providing services to taxonomists for standard genome sequencing and annotation.</title>
        <authorList>
            <consortium name="The Broad Institute Genomics Platform"/>
            <consortium name="The Broad Institute Genome Sequencing Center for Infectious Disease"/>
            <person name="Wu L."/>
            <person name="Ma J."/>
        </authorList>
    </citation>
    <scope>NUCLEOTIDE SEQUENCE [LARGE SCALE GENOMIC DNA]</scope>
    <source>
        <strain evidence="11">CGMCC 4.7393</strain>
    </source>
</reference>
<dbReference type="SUPFAM" id="SSF49464">
    <property type="entry name" value="Carboxypeptidase regulatory domain-like"/>
    <property type="match status" value="1"/>
</dbReference>
<evidence type="ECO:0000256" key="4">
    <source>
        <dbReference type="ARBA" id="ARBA00022692"/>
    </source>
</evidence>
<dbReference type="InterPro" id="IPR036942">
    <property type="entry name" value="Beta-barrel_TonB_sf"/>
</dbReference>
<comment type="caution">
    <text evidence="10">The sequence shown here is derived from an EMBL/GenBank/DDBJ whole genome shotgun (WGS) entry which is preliminary data.</text>
</comment>
<keyword evidence="8" id="KW-0732">Signal</keyword>
<evidence type="ECO:0000256" key="7">
    <source>
        <dbReference type="PROSITE-ProRule" id="PRU01360"/>
    </source>
</evidence>
<dbReference type="NCBIfam" id="TIGR04057">
    <property type="entry name" value="SusC_RagA_signa"/>
    <property type="match status" value="1"/>
</dbReference>
<evidence type="ECO:0000256" key="6">
    <source>
        <dbReference type="ARBA" id="ARBA00023237"/>
    </source>
</evidence>
<protein>
    <submittedName>
        <fullName evidence="10">SusC/RagA family TonB-linked outer membrane protein</fullName>
    </submittedName>
</protein>
<feature type="domain" description="TonB-dependent receptor plug" evidence="9">
    <location>
        <begin position="116"/>
        <end position="220"/>
    </location>
</feature>
<dbReference type="Proteomes" id="UP001596405">
    <property type="component" value="Unassembled WGS sequence"/>
</dbReference>
<dbReference type="Pfam" id="PF07715">
    <property type="entry name" value="Plug"/>
    <property type="match status" value="1"/>
</dbReference>
<evidence type="ECO:0000313" key="11">
    <source>
        <dbReference type="Proteomes" id="UP001596405"/>
    </source>
</evidence>
<evidence type="ECO:0000256" key="3">
    <source>
        <dbReference type="ARBA" id="ARBA00022452"/>
    </source>
</evidence>
<keyword evidence="11" id="KW-1185">Reference proteome</keyword>
<comment type="similarity">
    <text evidence="7">Belongs to the TonB-dependent receptor family.</text>
</comment>
<dbReference type="RefSeq" id="WP_066615345.1">
    <property type="nucleotide sequence ID" value="NZ_JBHSYQ010000003.1"/>
</dbReference>
<keyword evidence="4 7" id="KW-0812">Transmembrane</keyword>
<comment type="subcellular location">
    <subcellularLocation>
        <location evidence="1 7">Cell outer membrane</location>
        <topology evidence="1 7">Multi-pass membrane protein</topology>
    </subcellularLocation>
</comment>
<keyword evidence="6 7" id="KW-0998">Cell outer membrane</keyword>
<keyword evidence="5 7" id="KW-0472">Membrane</keyword>
<dbReference type="Pfam" id="PF13715">
    <property type="entry name" value="CarbopepD_reg_2"/>
    <property type="match status" value="1"/>
</dbReference>
<dbReference type="InterPro" id="IPR037066">
    <property type="entry name" value="Plug_dom_sf"/>
</dbReference>
<keyword evidence="3 7" id="KW-1134">Transmembrane beta strand</keyword>
<dbReference type="PROSITE" id="PS52016">
    <property type="entry name" value="TONB_DEPENDENT_REC_3"/>
    <property type="match status" value="1"/>
</dbReference>